<feature type="region of interest" description="Disordered" evidence="7">
    <location>
        <begin position="823"/>
        <end position="858"/>
    </location>
</feature>
<organism evidence="9 10">
    <name type="scientific">Elysia marginata</name>
    <dbReference type="NCBI Taxonomy" id="1093978"/>
    <lineage>
        <taxon>Eukaryota</taxon>
        <taxon>Metazoa</taxon>
        <taxon>Spiralia</taxon>
        <taxon>Lophotrochozoa</taxon>
        <taxon>Mollusca</taxon>
        <taxon>Gastropoda</taxon>
        <taxon>Heterobranchia</taxon>
        <taxon>Euthyneura</taxon>
        <taxon>Panpulmonata</taxon>
        <taxon>Sacoglossa</taxon>
        <taxon>Placobranchoidea</taxon>
        <taxon>Plakobranchidae</taxon>
        <taxon>Elysia</taxon>
    </lineage>
</organism>
<keyword evidence="5" id="KW-0505">Motor protein</keyword>
<feature type="domain" description="Kinesin motor" evidence="8">
    <location>
        <begin position="438"/>
        <end position="824"/>
    </location>
</feature>
<evidence type="ECO:0000313" key="10">
    <source>
        <dbReference type="Proteomes" id="UP000762676"/>
    </source>
</evidence>
<evidence type="ECO:0000256" key="5">
    <source>
        <dbReference type="PROSITE-ProRule" id="PRU00283"/>
    </source>
</evidence>
<keyword evidence="4" id="KW-0963">Cytoplasm</keyword>
<feature type="binding site" evidence="5">
    <location>
        <begin position="517"/>
        <end position="524"/>
    </location>
    <ligand>
        <name>ATP</name>
        <dbReference type="ChEBI" id="CHEBI:30616"/>
    </ligand>
</feature>
<comment type="caution">
    <text evidence="9">The sequence shown here is derived from an EMBL/GenBank/DDBJ whole genome shotgun (WGS) entry which is preliminary data.</text>
</comment>
<proteinExistence type="inferred from homology"/>
<dbReference type="InterPro" id="IPR027640">
    <property type="entry name" value="Kinesin-like_fam"/>
</dbReference>
<keyword evidence="10" id="KW-1185">Reference proteome</keyword>
<dbReference type="InterPro" id="IPR027417">
    <property type="entry name" value="P-loop_NTPase"/>
</dbReference>
<keyword evidence="6" id="KW-0175">Coiled coil</keyword>
<dbReference type="InterPro" id="IPR001752">
    <property type="entry name" value="Kinesin_motor_dom"/>
</dbReference>
<keyword evidence="4" id="KW-0206">Cytoskeleton</keyword>
<dbReference type="SUPFAM" id="SSF52540">
    <property type="entry name" value="P-loop containing nucleoside triphosphate hydrolases"/>
    <property type="match status" value="1"/>
</dbReference>
<sequence>MPLGIDRTRFYADKCRELDCQSLALKIELGKMRALAKEIPVQFSHSLHRANSVMQHHQTALESHSSNVTALADQVAHLQQNLDDVTDRLGREKKRRQELHNLLMELRGNIRVHGRLRPLMEFDADNEDLASLGRPGTRSEVVVHFVDDENICVRTSKHNKVFEYESYRWEWGKASGEPTRITSGPREGRGRSIAATSEDNVKRVDELIRQDRRLKLHEIASSLEISESPAHRIVFDELGYRKVSTRWVPKQLTDNHKEQRLDMCRELLRRSKSSRRVHGHTANAGGDFLGYDVTFLDSIVTGDETWLHHCTPETKQDSMTWKHPSSPVAKKFKVMRSAKKIMGTVFWDSRGVLLLKTLQPGETINAAKYCQTLDKLRDAIRRKHAGQLTNRVILQNDNAIPHTARVTQGWLEKYGWEILPHRPHSTDLAPFDYHLFGPLKRELAGKRFDDDEELVDHVRKWLQNLDGSFFREGIYSMVRRWQKVYSPTEKQEAVFDEVQPMLTSLLDGYNVCIMAYGQTGSGKTHTMLGSHRDEDYNPSHDPHPDEGVIPRATRELFRLIEEKPEGSHSIEVSIVEVYNNDIRDLLSRDPNAKHDLVTGGDGQLSIPTVTSKSVDNVYSVMTLVQYGLRTRRESATLVHEHSSRSHLIVTLTVVSRAPSFFATKSLSSADLSNSGTNLGGPDGRQTPTFGKKGRAQSQTWTPDQLSGMQLPLQQQQQQQPVIRTKLQLVDLAGSECVGMSGVKGAALREASFINKSLSALADVLGALAEHRTHVPYRNSRLTHFLQDSIGGDAKLLVLLCVSPAQRYISESLQCLGFGQRARQVQRGPTKRRLPSSAEKVSGPENSGSNRPRTGSSSK</sequence>
<dbReference type="Proteomes" id="UP000762676">
    <property type="component" value="Unassembled WGS sequence"/>
</dbReference>
<name>A0AAV4GN90_9GAST</name>
<dbReference type="GO" id="GO:0007018">
    <property type="term" value="P:microtubule-based movement"/>
    <property type="evidence" value="ECO:0007669"/>
    <property type="project" value="InterPro"/>
</dbReference>
<evidence type="ECO:0000256" key="6">
    <source>
        <dbReference type="SAM" id="Coils"/>
    </source>
</evidence>
<dbReference type="GO" id="GO:0008017">
    <property type="term" value="F:microtubule binding"/>
    <property type="evidence" value="ECO:0007669"/>
    <property type="project" value="InterPro"/>
</dbReference>
<dbReference type="GO" id="GO:0015630">
    <property type="term" value="C:microtubule cytoskeleton"/>
    <property type="evidence" value="ECO:0007669"/>
    <property type="project" value="TreeGrafter"/>
</dbReference>
<dbReference type="PRINTS" id="PR00380">
    <property type="entry name" value="KINESINHEAVY"/>
</dbReference>
<keyword evidence="3 5" id="KW-0067">ATP-binding</keyword>
<evidence type="ECO:0000313" key="9">
    <source>
        <dbReference type="EMBL" id="GFR86491.1"/>
    </source>
</evidence>
<dbReference type="EMBL" id="BMAT01012127">
    <property type="protein sequence ID" value="GFR86491.1"/>
    <property type="molecule type" value="Genomic_DNA"/>
</dbReference>
<reference evidence="9 10" key="1">
    <citation type="journal article" date="2021" name="Elife">
        <title>Chloroplast acquisition without the gene transfer in kleptoplastic sea slugs, Plakobranchus ocellatus.</title>
        <authorList>
            <person name="Maeda T."/>
            <person name="Takahashi S."/>
            <person name="Yoshida T."/>
            <person name="Shimamura S."/>
            <person name="Takaki Y."/>
            <person name="Nagai Y."/>
            <person name="Toyoda A."/>
            <person name="Suzuki Y."/>
            <person name="Arimoto A."/>
            <person name="Ishii H."/>
            <person name="Satoh N."/>
            <person name="Nishiyama T."/>
            <person name="Hasebe M."/>
            <person name="Maruyama T."/>
            <person name="Minagawa J."/>
            <person name="Obokata J."/>
            <person name="Shigenobu S."/>
        </authorList>
    </citation>
    <scope>NUCLEOTIDE SEQUENCE [LARGE SCALE GENOMIC DNA]</scope>
</reference>
<evidence type="ECO:0000256" key="4">
    <source>
        <dbReference type="ARBA" id="ARBA00023212"/>
    </source>
</evidence>
<dbReference type="SMART" id="SM00129">
    <property type="entry name" value="KISc"/>
    <property type="match status" value="1"/>
</dbReference>
<evidence type="ECO:0000256" key="2">
    <source>
        <dbReference type="ARBA" id="ARBA00022741"/>
    </source>
</evidence>
<dbReference type="PANTHER" id="PTHR47972">
    <property type="entry name" value="KINESIN-LIKE PROTEIN KLP-3"/>
    <property type="match status" value="1"/>
</dbReference>
<dbReference type="Gene3D" id="3.40.850.10">
    <property type="entry name" value="Kinesin motor domain"/>
    <property type="match status" value="1"/>
</dbReference>
<comment type="similarity">
    <text evidence="5">Belongs to the TRAFAC class myosin-kinesin ATPase superfamily. Kinesin family.</text>
</comment>
<evidence type="ECO:0000259" key="8">
    <source>
        <dbReference type="PROSITE" id="PS50067"/>
    </source>
</evidence>
<gene>
    <name evidence="9" type="ORF">ElyMa_006053900</name>
</gene>
<dbReference type="Pfam" id="PF00225">
    <property type="entry name" value="Kinesin"/>
    <property type="match status" value="2"/>
</dbReference>
<protein>
    <submittedName>
        <fullName evidence="9">Kinesin-like protein KIF25</fullName>
    </submittedName>
</protein>
<evidence type="ECO:0000256" key="3">
    <source>
        <dbReference type="ARBA" id="ARBA00022840"/>
    </source>
</evidence>
<keyword evidence="2 5" id="KW-0547">Nucleotide-binding</keyword>
<evidence type="ECO:0000256" key="1">
    <source>
        <dbReference type="ARBA" id="ARBA00004245"/>
    </source>
</evidence>
<evidence type="ECO:0000256" key="7">
    <source>
        <dbReference type="SAM" id="MobiDB-lite"/>
    </source>
</evidence>
<feature type="coiled-coil region" evidence="6">
    <location>
        <begin position="61"/>
        <end position="95"/>
    </location>
</feature>
<dbReference type="PROSITE" id="PS50067">
    <property type="entry name" value="KINESIN_MOTOR_2"/>
    <property type="match status" value="1"/>
</dbReference>
<comment type="subcellular location">
    <subcellularLocation>
        <location evidence="1">Cytoplasm</location>
        <location evidence="1">Cytoskeleton</location>
    </subcellularLocation>
</comment>
<dbReference type="AlphaFoldDB" id="A0AAV4GN90"/>
<dbReference type="GO" id="GO:0005524">
    <property type="term" value="F:ATP binding"/>
    <property type="evidence" value="ECO:0007669"/>
    <property type="project" value="UniProtKB-UniRule"/>
</dbReference>
<dbReference type="Pfam" id="PF01359">
    <property type="entry name" value="Transposase_1"/>
    <property type="match status" value="1"/>
</dbReference>
<dbReference type="InterPro" id="IPR036961">
    <property type="entry name" value="Kinesin_motor_dom_sf"/>
</dbReference>
<dbReference type="GO" id="GO:0003777">
    <property type="term" value="F:microtubule motor activity"/>
    <property type="evidence" value="ECO:0007669"/>
    <property type="project" value="InterPro"/>
</dbReference>
<feature type="compositionally biased region" description="Polar residues" evidence="7">
    <location>
        <begin position="843"/>
        <end position="858"/>
    </location>
</feature>
<accession>A0AAV4GN90</accession>
<dbReference type="InterPro" id="IPR001888">
    <property type="entry name" value="Transposase_1"/>
</dbReference>
<feature type="region of interest" description="Disordered" evidence="7">
    <location>
        <begin position="671"/>
        <end position="695"/>
    </location>
</feature>
<dbReference type="PANTHER" id="PTHR47972:SF63">
    <property type="entry name" value="KINESIN FAMILY MEMBER 25"/>
    <property type="match status" value="1"/>
</dbReference>